<feature type="region of interest" description="Disordered" evidence="1">
    <location>
        <begin position="1"/>
        <end position="49"/>
    </location>
</feature>
<evidence type="ECO:0000256" key="1">
    <source>
        <dbReference type="SAM" id="MobiDB-lite"/>
    </source>
</evidence>
<keyword evidence="2" id="KW-0812">Transmembrane</keyword>
<comment type="caution">
    <text evidence="3">The sequence shown here is derived from an EMBL/GenBank/DDBJ whole genome shotgun (WGS) entry which is preliminary data.</text>
</comment>
<proteinExistence type="predicted"/>
<evidence type="ECO:0000313" key="4">
    <source>
        <dbReference type="Proteomes" id="UP001228049"/>
    </source>
</evidence>
<feature type="transmembrane region" description="Helical" evidence="2">
    <location>
        <begin position="64"/>
        <end position="88"/>
    </location>
</feature>
<keyword evidence="3" id="KW-0808">Transferase</keyword>
<reference evidence="3" key="1">
    <citation type="submission" date="2023-04" db="EMBL/GenBank/DDBJ databases">
        <title>Chromosome-level genome of Chaenocephalus aceratus.</title>
        <authorList>
            <person name="Park H."/>
        </authorList>
    </citation>
    <scope>NUCLEOTIDE SEQUENCE</scope>
    <source>
        <strain evidence="3">DE</strain>
        <tissue evidence="3">Muscle</tissue>
    </source>
</reference>
<dbReference type="GO" id="GO:0016301">
    <property type="term" value="F:kinase activity"/>
    <property type="evidence" value="ECO:0007669"/>
    <property type="project" value="UniProtKB-KW"/>
</dbReference>
<keyword evidence="2" id="KW-0472">Membrane</keyword>
<sequence length="97" mass="9404">MGNEASMEGGGQPGEPGAAVMMGSAMPGGPATGPGAGQHMKPVNGTAAGGGMGVGGPGMGMTRLWFVSCAVIVFPPSSISGCALAYFLEWDVSLTAD</sequence>
<accession>A0AAD9CAQ5</accession>
<name>A0AAD9CAQ5_DISEL</name>
<gene>
    <name evidence="3" type="ORF">KUDE01_018453</name>
</gene>
<evidence type="ECO:0000256" key="2">
    <source>
        <dbReference type="SAM" id="Phobius"/>
    </source>
</evidence>
<keyword evidence="2" id="KW-1133">Transmembrane helix</keyword>
<evidence type="ECO:0000313" key="3">
    <source>
        <dbReference type="EMBL" id="KAK1898930.1"/>
    </source>
</evidence>
<keyword evidence="4" id="KW-1185">Reference proteome</keyword>
<dbReference type="Proteomes" id="UP001228049">
    <property type="component" value="Unassembled WGS sequence"/>
</dbReference>
<dbReference type="AlphaFoldDB" id="A0AAD9CAQ5"/>
<dbReference type="EMBL" id="JASDAP010000008">
    <property type="protein sequence ID" value="KAK1898930.1"/>
    <property type="molecule type" value="Genomic_DNA"/>
</dbReference>
<protein>
    <submittedName>
        <fullName evidence="3">Protein kinase C-like</fullName>
    </submittedName>
</protein>
<keyword evidence="3" id="KW-0418">Kinase</keyword>
<feature type="compositionally biased region" description="Low complexity" evidence="1">
    <location>
        <begin position="15"/>
        <end position="29"/>
    </location>
</feature>
<organism evidence="3 4">
    <name type="scientific">Dissostichus eleginoides</name>
    <name type="common">Patagonian toothfish</name>
    <name type="synonym">Dissostichus amissus</name>
    <dbReference type="NCBI Taxonomy" id="100907"/>
    <lineage>
        <taxon>Eukaryota</taxon>
        <taxon>Metazoa</taxon>
        <taxon>Chordata</taxon>
        <taxon>Craniata</taxon>
        <taxon>Vertebrata</taxon>
        <taxon>Euteleostomi</taxon>
        <taxon>Actinopterygii</taxon>
        <taxon>Neopterygii</taxon>
        <taxon>Teleostei</taxon>
        <taxon>Neoteleostei</taxon>
        <taxon>Acanthomorphata</taxon>
        <taxon>Eupercaria</taxon>
        <taxon>Perciformes</taxon>
        <taxon>Notothenioidei</taxon>
        <taxon>Nototheniidae</taxon>
        <taxon>Dissostichus</taxon>
    </lineage>
</organism>